<proteinExistence type="predicted"/>
<dbReference type="RefSeq" id="WP_256407200.1">
    <property type="nucleotide sequence ID" value="NZ_JANHDN010000001.1"/>
</dbReference>
<comment type="caution">
    <text evidence="1">The sequence shown here is derived from an EMBL/GenBank/DDBJ whole genome shotgun (WGS) entry which is preliminary data.</text>
</comment>
<organism evidence="1 2">
    <name type="scientific">Halorubrum rutilum</name>
    <dbReference type="NCBI Taxonomy" id="1364933"/>
    <lineage>
        <taxon>Archaea</taxon>
        <taxon>Methanobacteriati</taxon>
        <taxon>Methanobacteriota</taxon>
        <taxon>Stenosarchaea group</taxon>
        <taxon>Halobacteria</taxon>
        <taxon>Halobacteriales</taxon>
        <taxon>Haloferacaceae</taxon>
        <taxon>Halorubrum</taxon>
    </lineage>
</organism>
<dbReference type="AlphaFoldDB" id="A0ABD6AG97"/>
<evidence type="ECO:0000313" key="2">
    <source>
        <dbReference type="Proteomes" id="UP001596545"/>
    </source>
</evidence>
<dbReference type="EMBL" id="JBHTBL010000001">
    <property type="protein sequence ID" value="MFC7323090.1"/>
    <property type="molecule type" value="Genomic_DNA"/>
</dbReference>
<gene>
    <name evidence="1" type="ORF">ACFQMF_00700</name>
</gene>
<dbReference type="Proteomes" id="UP001596545">
    <property type="component" value="Unassembled WGS sequence"/>
</dbReference>
<name>A0ABD6AG97_9EURY</name>
<reference evidence="1 2" key="1">
    <citation type="journal article" date="2019" name="Int. J. Syst. Evol. Microbiol.">
        <title>The Global Catalogue of Microorganisms (GCM) 10K type strain sequencing project: providing services to taxonomists for standard genome sequencing and annotation.</title>
        <authorList>
            <consortium name="The Broad Institute Genomics Platform"/>
            <consortium name="The Broad Institute Genome Sequencing Center for Infectious Disease"/>
            <person name="Wu L."/>
            <person name="Ma J."/>
        </authorList>
    </citation>
    <scope>NUCLEOTIDE SEQUENCE [LARGE SCALE GENOMIC DNA]</scope>
    <source>
        <strain evidence="1 2">CGMCC 1.12554</strain>
    </source>
</reference>
<evidence type="ECO:0000313" key="1">
    <source>
        <dbReference type="EMBL" id="MFC7323090.1"/>
    </source>
</evidence>
<protein>
    <submittedName>
        <fullName evidence="1">Uncharacterized protein</fullName>
    </submittedName>
</protein>
<keyword evidence="2" id="KW-1185">Reference proteome</keyword>
<accession>A0ABD6AG97</accession>
<sequence>MSEDTKPGPTSRVSGDEIIKLFRDTDDPVLSTAEVAEQVPLKRRATYNRLRSLADEGRLESKQIGGRNMVWWLAESEKLQPRSFIEQ</sequence>